<dbReference type="InterPro" id="IPR009875">
    <property type="entry name" value="PilZ_domain"/>
</dbReference>
<sequence length="106" mass="11918">MIESAPSFPVLDISIAGLALVLPKSKHSTLEVGATYHDCNFVVPEFGEINVTMLVRNVLEMNEGTALRHFRAGFSYVDVKPQTQARLMRYIAYLERLLHKQQIAAE</sequence>
<dbReference type="KEGG" id="mei:Msip34_1257"/>
<reference evidence="3" key="1">
    <citation type="submission" date="2009-07" db="EMBL/GenBank/DDBJ databases">
        <title>Complete sequence of chromosome of Methylovorus sp. SIP3-4.</title>
        <authorList>
            <person name="Lucas S."/>
            <person name="Copeland A."/>
            <person name="Lapidus A."/>
            <person name="Glavina del Rio T."/>
            <person name="Tice H."/>
            <person name="Bruce D."/>
            <person name="Goodwin L."/>
            <person name="Pitluck S."/>
            <person name="Clum A."/>
            <person name="Larimer F."/>
            <person name="Land M."/>
            <person name="Hauser L."/>
            <person name="Kyrpides N."/>
            <person name="Mikhailova N."/>
            <person name="Kayluzhnaya M."/>
            <person name="Chistoserdova L."/>
        </authorList>
    </citation>
    <scope>NUCLEOTIDE SEQUENCE [LARGE SCALE GENOMIC DNA]</scope>
    <source>
        <strain evidence="3">SIP3-4</strain>
    </source>
</reference>
<dbReference type="STRING" id="582744.Msip34_1257"/>
<dbReference type="Pfam" id="PF07238">
    <property type="entry name" value="PilZ"/>
    <property type="match status" value="1"/>
</dbReference>
<accession>C6XD78</accession>
<dbReference type="AlphaFoldDB" id="C6XD78"/>
<evidence type="ECO:0000313" key="2">
    <source>
        <dbReference type="EMBL" id="ACT50503.1"/>
    </source>
</evidence>
<feature type="domain" description="PilZ" evidence="1">
    <location>
        <begin position="10"/>
        <end position="92"/>
    </location>
</feature>
<protein>
    <submittedName>
        <fullName evidence="2">YcgR</fullName>
    </submittedName>
</protein>
<evidence type="ECO:0000259" key="1">
    <source>
        <dbReference type="Pfam" id="PF07238"/>
    </source>
</evidence>
<dbReference type="GO" id="GO:0035438">
    <property type="term" value="F:cyclic-di-GMP binding"/>
    <property type="evidence" value="ECO:0007669"/>
    <property type="project" value="InterPro"/>
</dbReference>
<gene>
    <name evidence="2" type="ordered locus">Msip34_1257</name>
</gene>
<dbReference type="eggNOG" id="COG5581">
    <property type="taxonomic scope" value="Bacteria"/>
</dbReference>
<dbReference type="Gene3D" id="2.40.10.220">
    <property type="entry name" value="predicted glycosyltransferase like domains"/>
    <property type="match status" value="1"/>
</dbReference>
<reference evidence="2 3" key="2">
    <citation type="journal article" date="2011" name="J. Bacteriol.">
        <title>Genomes of three methylotrophs from a single niche uncover genetic and metabolic divergence of Methylophilaceae.</title>
        <authorList>
            <person name="Lapidus A."/>
            <person name="Clum A."/>
            <person name="Labutti K."/>
            <person name="Kaluzhnaya M.G."/>
            <person name="Lim S."/>
            <person name="Beck D.A."/>
            <person name="Glavina Del Rio T."/>
            <person name="Nolan M."/>
            <person name="Mavromatis K."/>
            <person name="Huntemann M."/>
            <person name="Lucas S."/>
            <person name="Lidstrom M.E."/>
            <person name="Ivanova N."/>
            <person name="Chistoserdova L."/>
        </authorList>
    </citation>
    <scope>NUCLEOTIDE SEQUENCE [LARGE SCALE GENOMIC DNA]</scope>
    <source>
        <strain evidence="2 3">SIP3-4</strain>
    </source>
</reference>
<organism evidence="2 3">
    <name type="scientific">Methylovorus glucosotrophus (strain SIP3-4)</name>
    <dbReference type="NCBI Taxonomy" id="582744"/>
    <lineage>
        <taxon>Bacteria</taxon>
        <taxon>Pseudomonadati</taxon>
        <taxon>Pseudomonadota</taxon>
        <taxon>Betaproteobacteria</taxon>
        <taxon>Nitrosomonadales</taxon>
        <taxon>Methylophilaceae</taxon>
        <taxon>Methylovorus</taxon>
    </lineage>
</organism>
<name>C6XD78_METGS</name>
<keyword evidence="3" id="KW-1185">Reference proteome</keyword>
<dbReference type="EMBL" id="CP001674">
    <property type="protein sequence ID" value="ACT50503.1"/>
    <property type="molecule type" value="Genomic_DNA"/>
</dbReference>
<dbReference type="HOGENOM" id="CLU_2220037_0_0_4"/>
<evidence type="ECO:0000313" key="3">
    <source>
        <dbReference type="Proteomes" id="UP000002743"/>
    </source>
</evidence>
<dbReference type="Proteomes" id="UP000002743">
    <property type="component" value="Chromosome"/>
</dbReference>
<proteinExistence type="predicted"/>